<dbReference type="InterPro" id="IPR008929">
    <property type="entry name" value="Chondroitin_lyas"/>
</dbReference>
<reference evidence="6" key="1">
    <citation type="submission" date="2018-06" db="EMBL/GenBank/DDBJ databases">
        <authorList>
            <person name="Zhirakovskaya E."/>
        </authorList>
    </citation>
    <scope>NUCLEOTIDE SEQUENCE</scope>
</reference>
<evidence type="ECO:0000259" key="5">
    <source>
        <dbReference type="Pfam" id="PF07940"/>
    </source>
</evidence>
<protein>
    <submittedName>
        <fullName evidence="6">Heparinase II/III-like</fullName>
    </submittedName>
</protein>
<keyword evidence="4" id="KW-0456">Lyase</keyword>
<evidence type="ECO:0000313" key="6">
    <source>
        <dbReference type="EMBL" id="VAW06728.1"/>
    </source>
</evidence>
<evidence type="ECO:0000256" key="3">
    <source>
        <dbReference type="ARBA" id="ARBA00022764"/>
    </source>
</evidence>
<dbReference type="PANTHER" id="PTHR39210">
    <property type="entry name" value="HEPARIN-SULFATE LYASE"/>
    <property type="match status" value="1"/>
</dbReference>
<feature type="domain" description="Heparinase II/III-like C-terminal" evidence="5">
    <location>
        <begin position="324"/>
        <end position="569"/>
    </location>
</feature>
<gene>
    <name evidence="6" type="ORF">MNBD_ALPHA01-734</name>
</gene>
<dbReference type="PANTHER" id="PTHR39210:SF1">
    <property type="entry name" value="HEPARIN-SULFATE LYASE"/>
    <property type="match status" value="1"/>
</dbReference>
<evidence type="ECO:0000256" key="1">
    <source>
        <dbReference type="ARBA" id="ARBA00004418"/>
    </source>
</evidence>
<proteinExistence type="predicted"/>
<keyword evidence="2" id="KW-0732">Signal</keyword>
<dbReference type="GO" id="GO:0016829">
    <property type="term" value="F:lyase activity"/>
    <property type="evidence" value="ECO:0007669"/>
    <property type="project" value="UniProtKB-KW"/>
</dbReference>
<comment type="subcellular location">
    <subcellularLocation>
        <location evidence="1">Periplasm</location>
    </subcellularLocation>
</comment>
<dbReference type="Gene3D" id="1.50.10.100">
    <property type="entry name" value="Chondroitin AC/alginate lyase"/>
    <property type="match status" value="1"/>
</dbReference>
<evidence type="ECO:0000256" key="4">
    <source>
        <dbReference type="ARBA" id="ARBA00023239"/>
    </source>
</evidence>
<sequence length="577" mass="64752">MSQIRRQSDNPPKISQRLATLAKKLGYGSRYHEYRLKGKHPLRLLGTPKDPWDGSAVAASHILSGRFYCEGQILKNPAHKNGEWSAGEIWQAKDVNLKWQQYLHSFCWLRDLERAVDRAAARKRALALADHWLREFDHWREMVWSPDIIGQRITNWMSYAPLVLDSNDLIYRSKILNSLARQARHLYHAGDDQLRGLPRIRALGGLALAGLYIPHGDNWLKAATSLLEAAIDQEIFRDGGVASRNPQDIYLVLQIFLMLRTSYRTMGHNIPEKLDGAINRMTPMLKTLLHGDGRLALFNGSAAQDEKDLKAIFAFSKADESGPSVTDSPQSGFRRLHQGSTVIIMDCGPPADMAVSQHCHAGTLSFEMSHGKQRIIVNCGRGSFLSGQKTENDLEKLSRTTAAHSTLVLQDKNSSEIRTDGLIGRGPTLVTSQCHTEDGHSLLEASHDGYLSRSGIMHHRNIYINETGEDIRGEDILKLRNTNVKPGNKSLNFDIRFHIHPDITIVRQGATDRLLLRLPTSEYWQFQCSGGGILLEESLYLGDGSRPQNCQQIILSGSAKKSETTVKWSLRLIEHVT</sequence>
<organism evidence="6">
    <name type="scientific">hydrothermal vent metagenome</name>
    <dbReference type="NCBI Taxonomy" id="652676"/>
    <lineage>
        <taxon>unclassified sequences</taxon>
        <taxon>metagenomes</taxon>
        <taxon>ecological metagenomes</taxon>
    </lineage>
</organism>
<name>A0A3B0SMQ7_9ZZZZ</name>
<accession>A0A3B0SMQ7</accession>
<dbReference type="GO" id="GO:0042597">
    <property type="term" value="C:periplasmic space"/>
    <property type="evidence" value="ECO:0007669"/>
    <property type="project" value="UniProtKB-SubCell"/>
</dbReference>
<evidence type="ECO:0000256" key="2">
    <source>
        <dbReference type="ARBA" id="ARBA00022729"/>
    </source>
</evidence>
<dbReference type="Pfam" id="PF07940">
    <property type="entry name" value="Hepar_II_III_C"/>
    <property type="match status" value="1"/>
</dbReference>
<dbReference type="InterPro" id="IPR012480">
    <property type="entry name" value="Hepar_II_III_C"/>
</dbReference>
<dbReference type="Gene3D" id="2.70.98.70">
    <property type="match status" value="1"/>
</dbReference>
<dbReference type="AlphaFoldDB" id="A0A3B0SMQ7"/>
<dbReference type="EMBL" id="UOEJ01000251">
    <property type="protein sequence ID" value="VAW06728.1"/>
    <property type="molecule type" value="Genomic_DNA"/>
</dbReference>
<keyword evidence="3" id="KW-0574">Periplasm</keyword>